<sequence length="266" mass="30596">MVLHDQSVCASTIKMQTDDSLIHNLFIFNKSGVCFYGKNFTDYIKVEKNLISPFITALMSFSKEMIGKKFKIIEMEDVKIVIFEKNSLYYGVLCNTVENLAILEDLISRVNQSLITYLIKNNIKLDAEIIHDSDLNDTIEGIINTALSTELESKNGKKVIKFLKELSLKGEIEGIIFLTDRGKVVYTSFHKLDLRKFLNEVEFRVKICNNSILKLFYTFKDSKFIFSEYILNSYFIILVFGSDVKFGLAAHYLTKVVNKVKKILVE</sequence>
<evidence type="ECO:0000313" key="1">
    <source>
        <dbReference type="EMBL" id="KKN28700.1"/>
    </source>
</evidence>
<comment type="caution">
    <text evidence="1">The sequence shown here is derived from an EMBL/GenBank/DDBJ whole genome shotgun (WGS) entry which is preliminary data.</text>
</comment>
<proteinExistence type="predicted"/>
<dbReference type="Gene3D" id="3.30.450.60">
    <property type="match status" value="1"/>
</dbReference>
<reference evidence="1" key="1">
    <citation type="journal article" date="2015" name="Nature">
        <title>Complex archaea that bridge the gap between prokaryotes and eukaryotes.</title>
        <authorList>
            <person name="Spang A."/>
            <person name="Saw J.H."/>
            <person name="Jorgensen S.L."/>
            <person name="Zaremba-Niedzwiedzka K."/>
            <person name="Martijn J."/>
            <person name="Lind A.E."/>
            <person name="van Eijk R."/>
            <person name="Schleper C."/>
            <person name="Guy L."/>
            <person name="Ettema T.J."/>
        </authorList>
    </citation>
    <scope>NUCLEOTIDE SEQUENCE</scope>
</reference>
<protein>
    <submittedName>
        <fullName evidence="1">Uncharacterized protein</fullName>
    </submittedName>
</protein>
<organism evidence="1">
    <name type="scientific">marine sediment metagenome</name>
    <dbReference type="NCBI Taxonomy" id="412755"/>
    <lineage>
        <taxon>unclassified sequences</taxon>
        <taxon>metagenomes</taxon>
        <taxon>ecological metagenomes</taxon>
    </lineage>
</organism>
<dbReference type="AlphaFoldDB" id="A0A0F9PA10"/>
<name>A0A0F9PA10_9ZZZZ</name>
<gene>
    <name evidence="1" type="ORF">LCGC14_0851580</name>
</gene>
<dbReference type="EMBL" id="LAZR01002541">
    <property type="protein sequence ID" value="KKN28700.1"/>
    <property type="molecule type" value="Genomic_DNA"/>
</dbReference>
<accession>A0A0F9PA10</accession>